<dbReference type="RefSeq" id="XP_014429754.1">
    <property type="nucleotide sequence ID" value="XM_014574268.1"/>
</dbReference>
<proteinExistence type="predicted"/>
<dbReference type="EMBL" id="AGCU01096174">
    <property type="status" value="NOT_ANNOTATED_CDS"/>
    <property type="molecule type" value="Genomic_DNA"/>
</dbReference>
<organism evidence="2 3">
    <name type="scientific">Pelodiscus sinensis</name>
    <name type="common">Chinese softshell turtle</name>
    <name type="synonym">Trionyx sinensis</name>
    <dbReference type="NCBI Taxonomy" id="13735"/>
    <lineage>
        <taxon>Eukaryota</taxon>
        <taxon>Metazoa</taxon>
        <taxon>Chordata</taxon>
        <taxon>Craniata</taxon>
        <taxon>Vertebrata</taxon>
        <taxon>Euteleostomi</taxon>
        <taxon>Archelosauria</taxon>
        <taxon>Testudinata</taxon>
        <taxon>Testudines</taxon>
        <taxon>Cryptodira</taxon>
        <taxon>Trionychia</taxon>
        <taxon>Trionychidae</taxon>
        <taxon>Pelodiscus</taxon>
    </lineage>
</organism>
<evidence type="ECO:0000313" key="2">
    <source>
        <dbReference type="Ensembl" id="ENSPSIP00000007124.1"/>
    </source>
</evidence>
<dbReference type="GeneTree" id="ENSGT00940000159633"/>
<reference evidence="3" key="1">
    <citation type="submission" date="2011-10" db="EMBL/GenBank/DDBJ databases">
        <authorList>
            <consortium name="Soft-shell Turtle Genome Consortium"/>
        </authorList>
    </citation>
    <scope>NUCLEOTIDE SEQUENCE [LARGE SCALE GENOMIC DNA]</scope>
    <source>
        <strain evidence="3">Daiwa-1</strain>
    </source>
</reference>
<sequence length="85" mass="9610">MVGRGYLSPDLSRVPSTCPKALKRLMVNCLKFSREERPLFPQILATLEQLQRLQPKLERSMSEPSLHRASHPDTLPPPAPLRPLA</sequence>
<name>K7FGG4_PELSI</name>
<dbReference type="Proteomes" id="UP000007267">
    <property type="component" value="Unassembled WGS sequence"/>
</dbReference>
<evidence type="ECO:0000313" key="3">
    <source>
        <dbReference type="Proteomes" id="UP000007267"/>
    </source>
</evidence>
<dbReference type="InterPro" id="IPR011009">
    <property type="entry name" value="Kinase-like_dom_sf"/>
</dbReference>
<dbReference type="OrthoDB" id="774951at2759"/>
<dbReference type="KEGG" id="pss:106732115"/>
<reference evidence="2" key="3">
    <citation type="submission" date="2025-08" db="UniProtKB">
        <authorList>
            <consortium name="Ensembl"/>
        </authorList>
    </citation>
    <scope>IDENTIFICATION</scope>
</reference>
<accession>K7FGG4</accession>
<reference evidence="2" key="4">
    <citation type="submission" date="2025-09" db="UniProtKB">
        <authorList>
            <consortium name="Ensembl"/>
        </authorList>
    </citation>
    <scope>IDENTIFICATION</scope>
</reference>
<dbReference type="STRING" id="13735.ENSPSIP00000007124"/>
<dbReference type="OMA" id="HANDVNP"/>
<dbReference type="eggNOG" id="KOG0193">
    <property type="taxonomic scope" value="Eukaryota"/>
</dbReference>
<dbReference type="AlphaFoldDB" id="K7FGG4"/>
<dbReference type="SUPFAM" id="SSF56112">
    <property type="entry name" value="Protein kinase-like (PK-like)"/>
    <property type="match status" value="1"/>
</dbReference>
<evidence type="ECO:0000256" key="1">
    <source>
        <dbReference type="SAM" id="MobiDB-lite"/>
    </source>
</evidence>
<protein>
    <submittedName>
        <fullName evidence="2">Serine/threonine-protein kinase A-Raf-like</fullName>
    </submittedName>
</protein>
<reference evidence="3" key="2">
    <citation type="journal article" date="2013" name="Nat. Genet.">
        <title>The draft genomes of soft-shell turtle and green sea turtle yield insights into the development and evolution of the turtle-specific body plan.</title>
        <authorList>
            <person name="Wang Z."/>
            <person name="Pascual-Anaya J."/>
            <person name="Zadissa A."/>
            <person name="Li W."/>
            <person name="Niimura Y."/>
            <person name="Huang Z."/>
            <person name="Li C."/>
            <person name="White S."/>
            <person name="Xiong Z."/>
            <person name="Fang D."/>
            <person name="Wang B."/>
            <person name="Ming Y."/>
            <person name="Chen Y."/>
            <person name="Zheng Y."/>
            <person name="Kuraku S."/>
            <person name="Pignatelli M."/>
            <person name="Herrero J."/>
            <person name="Beal K."/>
            <person name="Nozawa M."/>
            <person name="Li Q."/>
            <person name="Wang J."/>
            <person name="Zhang H."/>
            <person name="Yu L."/>
            <person name="Shigenobu S."/>
            <person name="Wang J."/>
            <person name="Liu J."/>
            <person name="Flicek P."/>
            <person name="Searle S."/>
            <person name="Wang J."/>
            <person name="Kuratani S."/>
            <person name="Yin Y."/>
            <person name="Aken B."/>
            <person name="Zhang G."/>
            <person name="Irie N."/>
        </authorList>
    </citation>
    <scope>NUCLEOTIDE SEQUENCE [LARGE SCALE GENOMIC DNA]</scope>
    <source>
        <strain evidence="3">Daiwa-1</strain>
    </source>
</reference>
<feature type="region of interest" description="Disordered" evidence="1">
    <location>
        <begin position="55"/>
        <end position="85"/>
    </location>
</feature>
<dbReference type="Ensembl" id="ENSPSIT00000007165.1">
    <property type="protein sequence ID" value="ENSPSIP00000007124.1"/>
    <property type="gene ID" value="ENSPSIG00000006587.1"/>
</dbReference>
<feature type="compositionally biased region" description="Pro residues" evidence="1">
    <location>
        <begin position="74"/>
        <end position="85"/>
    </location>
</feature>
<dbReference type="HOGENOM" id="CLU_161726_0_0_1"/>
<keyword evidence="3" id="KW-1185">Reference proteome</keyword>
<dbReference type="Gene3D" id="1.10.510.10">
    <property type="entry name" value="Transferase(Phosphotransferase) domain 1"/>
    <property type="match status" value="1"/>
</dbReference>